<evidence type="ECO:0000256" key="7">
    <source>
        <dbReference type="SAM" id="MobiDB-lite"/>
    </source>
</evidence>
<dbReference type="InterPro" id="IPR000047">
    <property type="entry name" value="HTH_motif"/>
</dbReference>
<feature type="compositionally biased region" description="Polar residues" evidence="7">
    <location>
        <begin position="528"/>
        <end position="538"/>
    </location>
</feature>
<sequence length="570" mass="60034">MSLIFDPRATGALAAYMMNPLLYGDPSAAMAMFQHSNFGNDSNSTNMGKNLHETQLSGQNSIQGAQQAAAAAAMAAAQQAAAMNFAANLAAAHQQQMSNTSSGLNLSSPTFPGANFLNGLASPNQAERLGRNNMTTPLSGLGSDSGKGRSQALGAMNPSFKISDILQSGPSPAASTVPFFHATLLQKMAAAAGGNIQEKANDPQSALLSQHNSDAQRGLKRPYPSSCDSDDRQGSSHDDGIHTNDGMATPRSGRSTPNESLMSGSGGAGGGSGGGGKKARKARTIFTDKQLQELEQMFDKHKYLSVQDRMDLATRMGLTDTQVKTWYQNRRTKWKRQAAVGVDLLQEASNLAAVQNLIRTNPYWAQYMANPFFAQRLLPTGLGAALPGMPQMPGGTPLGQGRVNSSSSNSISSSPTPNGRASDERAHEGGPESLFGFGNSTANQELMMLAAAANKKQPEDSSAENLKSEMFPHLAMENGSASTILMRMGVTNPSLLPLFSPHQPMNGKSDSSMPNGSSLANSMALFNGISNPTQNETDTVQKSEESKESEKSSTTASDSQNSPEGENETD</sequence>
<dbReference type="SUPFAM" id="SSF46689">
    <property type="entry name" value="Homeodomain-like"/>
    <property type="match status" value="1"/>
</dbReference>
<feature type="compositionally biased region" description="Basic and acidic residues" evidence="7">
    <location>
        <begin position="421"/>
        <end position="430"/>
    </location>
</feature>
<feature type="compositionally biased region" description="Polar residues" evidence="7">
    <location>
        <begin position="506"/>
        <end position="521"/>
    </location>
</feature>
<dbReference type="InterPro" id="IPR009057">
    <property type="entry name" value="Homeodomain-like_sf"/>
</dbReference>
<feature type="compositionally biased region" description="Polar residues" evidence="7">
    <location>
        <begin position="554"/>
        <end position="564"/>
    </location>
</feature>
<dbReference type="PANTHER" id="PTHR24333">
    <property type="entry name" value="HOMEO BOX HB9 LIKE A-RELATED"/>
    <property type="match status" value="1"/>
</dbReference>
<dbReference type="AlphaFoldDB" id="A0AAD4MWU2"/>
<dbReference type="Proteomes" id="UP001201812">
    <property type="component" value="Unassembled WGS sequence"/>
</dbReference>
<evidence type="ECO:0000256" key="3">
    <source>
        <dbReference type="ARBA" id="ARBA00023155"/>
    </source>
</evidence>
<feature type="compositionally biased region" description="Polar residues" evidence="7">
    <location>
        <begin position="202"/>
        <end position="215"/>
    </location>
</feature>
<feature type="DNA-binding region" description="Homeobox" evidence="5">
    <location>
        <begin position="279"/>
        <end position="338"/>
    </location>
</feature>
<dbReference type="PANTHER" id="PTHR24333:SF5">
    <property type="entry name" value="VENT HOMEOBOX"/>
    <property type="match status" value="1"/>
</dbReference>
<organism evidence="9 10">
    <name type="scientific">Ditylenchus destructor</name>
    <dbReference type="NCBI Taxonomy" id="166010"/>
    <lineage>
        <taxon>Eukaryota</taxon>
        <taxon>Metazoa</taxon>
        <taxon>Ecdysozoa</taxon>
        <taxon>Nematoda</taxon>
        <taxon>Chromadorea</taxon>
        <taxon>Rhabditida</taxon>
        <taxon>Tylenchina</taxon>
        <taxon>Tylenchomorpha</taxon>
        <taxon>Sphaerularioidea</taxon>
        <taxon>Anguinidae</taxon>
        <taxon>Anguininae</taxon>
        <taxon>Ditylenchus</taxon>
    </lineage>
</organism>
<dbReference type="Pfam" id="PF00046">
    <property type="entry name" value="Homeodomain"/>
    <property type="match status" value="1"/>
</dbReference>
<keyword evidence="10" id="KW-1185">Reference proteome</keyword>
<feature type="region of interest" description="Disordered" evidence="7">
    <location>
        <begin position="199"/>
        <end position="280"/>
    </location>
</feature>
<feature type="domain" description="Homeobox" evidence="8">
    <location>
        <begin position="277"/>
        <end position="337"/>
    </location>
</feature>
<comment type="subcellular location">
    <subcellularLocation>
        <location evidence="1 5 6">Nucleus</location>
    </subcellularLocation>
</comment>
<dbReference type="EMBL" id="JAKKPZ010000052">
    <property type="protein sequence ID" value="KAI1705870.1"/>
    <property type="molecule type" value="Genomic_DNA"/>
</dbReference>
<feature type="compositionally biased region" description="Low complexity" evidence="7">
    <location>
        <begin position="404"/>
        <end position="414"/>
    </location>
</feature>
<dbReference type="GO" id="GO:0005634">
    <property type="term" value="C:nucleus"/>
    <property type="evidence" value="ECO:0007669"/>
    <property type="project" value="UniProtKB-SubCell"/>
</dbReference>
<protein>
    <submittedName>
        <fullName evidence="9">Homeobox domain-containing protein</fullName>
    </submittedName>
</protein>
<feature type="compositionally biased region" description="Gly residues" evidence="7">
    <location>
        <begin position="264"/>
        <end position="276"/>
    </location>
</feature>
<reference evidence="9" key="1">
    <citation type="submission" date="2022-01" db="EMBL/GenBank/DDBJ databases">
        <title>Genome Sequence Resource for Two Populations of Ditylenchus destructor, the Migratory Endoparasitic Phytonematode.</title>
        <authorList>
            <person name="Zhang H."/>
            <person name="Lin R."/>
            <person name="Xie B."/>
        </authorList>
    </citation>
    <scope>NUCLEOTIDE SEQUENCE</scope>
    <source>
        <strain evidence="9">BazhouSP</strain>
    </source>
</reference>
<keyword evidence="2 5" id="KW-0238">DNA-binding</keyword>
<dbReference type="InterPro" id="IPR001356">
    <property type="entry name" value="HD"/>
</dbReference>
<dbReference type="SMART" id="SM00389">
    <property type="entry name" value="HOX"/>
    <property type="match status" value="1"/>
</dbReference>
<feature type="compositionally biased region" description="Basic and acidic residues" evidence="7">
    <location>
        <begin position="539"/>
        <end position="551"/>
    </location>
</feature>
<evidence type="ECO:0000256" key="2">
    <source>
        <dbReference type="ARBA" id="ARBA00023125"/>
    </source>
</evidence>
<evidence type="ECO:0000256" key="6">
    <source>
        <dbReference type="RuleBase" id="RU000682"/>
    </source>
</evidence>
<feature type="region of interest" description="Disordered" evidence="7">
    <location>
        <begin position="388"/>
        <end position="438"/>
    </location>
</feature>
<dbReference type="InterPro" id="IPR050848">
    <property type="entry name" value="Homeobox_TF"/>
</dbReference>
<evidence type="ECO:0000259" key="8">
    <source>
        <dbReference type="PROSITE" id="PS50071"/>
    </source>
</evidence>
<dbReference type="PRINTS" id="PR00031">
    <property type="entry name" value="HTHREPRESSR"/>
</dbReference>
<evidence type="ECO:0000256" key="1">
    <source>
        <dbReference type="ARBA" id="ARBA00004123"/>
    </source>
</evidence>
<feature type="compositionally biased region" description="Polar residues" evidence="7">
    <location>
        <begin position="252"/>
        <end position="262"/>
    </location>
</feature>
<dbReference type="Gene3D" id="1.10.10.60">
    <property type="entry name" value="Homeodomain-like"/>
    <property type="match status" value="1"/>
</dbReference>
<gene>
    <name evidence="9" type="ORF">DdX_13304</name>
</gene>
<dbReference type="GO" id="GO:0003677">
    <property type="term" value="F:DNA binding"/>
    <property type="evidence" value="ECO:0007669"/>
    <property type="project" value="UniProtKB-UniRule"/>
</dbReference>
<dbReference type="PROSITE" id="PS50071">
    <property type="entry name" value="HOMEOBOX_2"/>
    <property type="match status" value="1"/>
</dbReference>
<name>A0AAD4MWU2_9BILA</name>
<evidence type="ECO:0000313" key="10">
    <source>
        <dbReference type="Proteomes" id="UP001201812"/>
    </source>
</evidence>
<feature type="compositionally biased region" description="Basic and acidic residues" evidence="7">
    <location>
        <begin position="229"/>
        <end position="242"/>
    </location>
</feature>
<accession>A0AAD4MWU2</accession>
<dbReference type="PROSITE" id="PS00027">
    <property type="entry name" value="HOMEOBOX_1"/>
    <property type="match status" value="1"/>
</dbReference>
<keyword evidence="3 5" id="KW-0371">Homeobox</keyword>
<feature type="region of interest" description="Disordered" evidence="7">
    <location>
        <begin position="124"/>
        <end position="154"/>
    </location>
</feature>
<evidence type="ECO:0000256" key="5">
    <source>
        <dbReference type="PROSITE-ProRule" id="PRU00108"/>
    </source>
</evidence>
<feature type="region of interest" description="Disordered" evidence="7">
    <location>
        <begin position="502"/>
        <end position="570"/>
    </location>
</feature>
<keyword evidence="4 5" id="KW-0539">Nucleus</keyword>
<comment type="caution">
    <text evidence="9">The sequence shown here is derived from an EMBL/GenBank/DDBJ whole genome shotgun (WGS) entry which is preliminary data.</text>
</comment>
<dbReference type="GO" id="GO:0000981">
    <property type="term" value="F:DNA-binding transcription factor activity, RNA polymerase II-specific"/>
    <property type="evidence" value="ECO:0007669"/>
    <property type="project" value="InterPro"/>
</dbReference>
<evidence type="ECO:0000313" key="9">
    <source>
        <dbReference type="EMBL" id="KAI1705870.1"/>
    </source>
</evidence>
<proteinExistence type="predicted"/>
<dbReference type="CDD" id="cd00086">
    <property type="entry name" value="homeodomain"/>
    <property type="match status" value="1"/>
</dbReference>
<evidence type="ECO:0000256" key="4">
    <source>
        <dbReference type="ARBA" id="ARBA00023242"/>
    </source>
</evidence>
<dbReference type="InterPro" id="IPR017970">
    <property type="entry name" value="Homeobox_CS"/>
</dbReference>